<evidence type="ECO:0000313" key="3">
    <source>
        <dbReference type="Proteomes" id="UP000566819"/>
    </source>
</evidence>
<gene>
    <name evidence="2" type="ORF">G7Y89_g899</name>
</gene>
<comment type="caution">
    <text evidence="2">The sequence shown here is derived from an EMBL/GenBank/DDBJ whole genome shotgun (WGS) entry which is preliminary data.</text>
</comment>
<dbReference type="Proteomes" id="UP000566819">
    <property type="component" value="Unassembled WGS sequence"/>
</dbReference>
<evidence type="ECO:0000256" key="1">
    <source>
        <dbReference type="SAM" id="MobiDB-lite"/>
    </source>
</evidence>
<feature type="region of interest" description="Disordered" evidence="1">
    <location>
        <begin position="176"/>
        <end position="199"/>
    </location>
</feature>
<keyword evidence="3" id="KW-1185">Reference proteome</keyword>
<accession>A0A8H4W8F9</accession>
<proteinExistence type="predicted"/>
<name>A0A8H4W8F9_9HELO</name>
<dbReference type="EMBL" id="JAAMPI010000032">
    <property type="protein sequence ID" value="KAF4637181.1"/>
    <property type="molecule type" value="Genomic_DNA"/>
</dbReference>
<sequence>MVTHAGHHLHEAETRSIISSYTPLPREFSIGPWAVDATLLLFAGKTKFSLPWTLDANHQRCQRKTGFCKCEAVATDQSPSGRSNGGQSWQPAVDGALRARSRTPGRQGKPDTAQRQIRYFLLAFALAEQPAGRANTARYGTHETRPIGPRRLSFVSPHRRGAVAMVIDQSSASKTLSASTIMSSPCRTKQRCSNHQQQQ</sequence>
<reference evidence="2 3" key="1">
    <citation type="submission" date="2020-03" db="EMBL/GenBank/DDBJ databases">
        <title>Draft Genome Sequence of Cudoniella acicularis.</title>
        <authorList>
            <person name="Buettner E."/>
            <person name="Kellner H."/>
        </authorList>
    </citation>
    <scope>NUCLEOTIDE SEQUENCE [LARGE SCALE GENOMIC DNA]</scope>
    <source>
        <strain evidence="2 3">DSM 108380</strain>
    </source>
</reference>
<organism evidence="2 3">
    <name type="scientific">Cudoniella acicularis</name>
    <dbReference type="NCBI Taxonomy" id="354080"/>
    <lineage>
        <taxon>Eukaryota</taxon>
        <taxon>Fungi</taxon>
        <taxon>Dikarya</taxon>
        <taxon>Ascomycota</taxon>
        <taxon>Pezizomycotina</taxon>
        <taxon>Leotiomycetes</taxon>
        <taxon>Helotiales</taxon>
        <taxon>Tricladiaceae</taxon>
        <taxon>Cudoniella</taxon>
    </lineage>
</organism>
<evidence type="ECO:0000313" key="2">
    <source>
        <dbReference type="EMBL" id="KAF4637181.1"/>
    </source>
</evidence>
<dbReference type="AlphaFoldDB" id="A0A8H4W8F9"/>
<protein>
    <submittedName>
        <fullName evidence="2">Uncharacterized protein</fullName>
    </submittedName>
</protein>